<keyword evidence="2" id="KW-1185">Reference proteome</keyword>
<dbReference type="Proteomes" id="UP001159428">
    <property type="component" value="Unassembled WGS sequence"/>
</dbReference>
<evidence type="ECO:0000313" key="2">
    <source>
        <dbReference type="Proteomes" id="UP001159428"/>
    </source>
</evidence>
<evidence type="ECO:0000313" key="1">
    <source>
        <dbReference type="EMBL" id="CAH3044079.1"/>
    </source>
</evidence>
<reference evidence="1 2" key="1">
    <citation type="submission" date="2022-05" db="EMBL/GenBank/DDBJ databases">
        <authorList>
            <consortium name="Genoscope - CEA"/>
            <person name="William W."/>
        </authorList>
    </citation>
    <scope>NUCLEOTIDE SEQUENCE [LARGE SCALE GENOMIC DNA]</scope>
</reference>
<dbReference type="AlphaFoldDB" id="A0AAU9W501"/>
<gene>
    <name evidence="1" type="ORF">PMEA_00030899</name>
</gene>
<proteinExistence type="predicted"/>
<dbReference type="EMBL" id="CALNXJ010000007">
    <property type="protein sequence ID" value="CAH3044079.1"/>
    <property type="molecule type" value="Genomic_DNA"/>
</dbReference>
<feature type="non-terminal residue" evidence="1">
    <location>
        <position position="247"/>
    </location>
</feature>
<accession>A0AAU9W501</accession>
<name>A0AAU9W501_9CNID</name>
<protein>
    <submittedName>
        <fullName evidence="1">Uncharacterized protein</fullName>
    </submittedName>
</protein>
<comment type="caution">
    <text evidence="1">The sequence shown here is derived from an EMBL/GenBank/DDBJ whole genome shotgun (WGS) entry which is preliminary data.</text>
</comment>
<sequence length="247" mass="27003">MEINCSFQRSVGGCCSQDKRSRVAGKASLIVPLRLCEKDISVHKQAVGVNDVESEVDLILARASIFTLPSNISDMTICPAHRSSLAFGWRRGSQRCRVPSELSRHAKEGKSRKGDRGINKALSKAILRRTGIFLPVGSGICRDCRTAIVPDTKITGEDYAGVPHSTPITPGGSFYIPESDDTCTSFEVTFDDLRGAQAEHKPADALNEYLQSRDTSPRTKRYYIRKAGQGVTAIMEDIAPKSPAELF</sequence>
<organism evidence="1 2">
    <name type="scientific">Pocillopora meandrina</name>
    <dbReference type="NCBI Taxonomy" id="46732"/>
    <lineage>
        <taxon>Eukaryota</taxon>
        <taxon>Metazoa</taxon>
        <taxon>Cnidaria</taxon>
        <taxon>Anthozoa</taxon>
        <taxon>Hexacorallia</taxon>
        <taxon>Scleractinia</taxon>
        <taxon>Astrocoeniina</taxon>
        <taxon>Pocilloporidae</taxon>
        <taxon>Pocillopora</taxon>
    </lineage>
</organism>